<feature type="transmembrane region" description="Helical" evidence="1">
    <location>
        <begin position="99"/>
        <end position="118"/>
    </location>
</feature>
<keyword evidence="3" id="KW-0378">Hydrolase</keyword>
<evidence type="ECO:0000313" key="3">
    <source>
        <dbReference type="EMBL" id="SUA69576.1"/>
    </source>
</evidence>
<dbReference type="PANTHER" id="PTHR14969:SF58">
    <property type="entry name" value="UNDECAPRENYL-DIPHOSPHATASE BCRC"/>
    <property type="match status" value="1"/>
</dbReference>
<feature type="domain" description="Phosphatidic acid phosphatase type 2/haloperoxidase" evidence="2">
    <location>
        <begin position="57"/>
        <end position="164"/>
    </location>
</feature>
<gene>
    <name evidence="3" type="primary">bcrC</name>
    <name evidence="3" type="ORF">NCTC10343_02437</name>
</gene>
<dbReference type="AlphaFoldDB" id="A0A378XX23"/>
<feature type="transmembrane region" description="Helical" evidence="1">
    <location>
        <begin position="56"/>
        <end position="79"/>
    </location>
</feature>
<dbReference type="GO" id="GO:0005886">
    <property type="term" value="C:plasma membrane"/>
    <property type="evidence" value="ECO:0007669"/>
    <property type="project" value="InterPro"/>
</dbReference>
<protein>
    <submittedName>
        <fullName evidence="3">Membrane-associated phospholipid phosphatase</fullName>
        <ecNumber evidence="3">3.6.1.27</ecNumber>
    </submittedName>
</protein>
<dbReference type="Proteomes" id="UP000254400">
    <property type="component" value="Unassembled WGS sequence"/>
</dbReference>
<dbReference type="InterPro" id="IPR000326">
    <property type="entry name" value="PAP2/HPO"/>
</dbReference>
<organism evidence="3 4">
    <name type="scientific">Paenibacillus polymyxa</name>
    <name type="common">Bacillus polymyxa</name>
    <dbReference type="NCBI Taxonomy" id="1406"/>
    <lineage>
        <taxon>Bacteria</taxon>
        <taxon>Bacillati</taxon>
        <taxon>Bacillota</taxon>
        <taxon>Bacilli</taxon>
        <taxon>Bacillales</taxon>
        <taxon>Paenibacillaceae</taxon>
        <taxon>Paenibacillus</taxon>
    </lineage>
</organism>
<dbReference type="CDD" id="cd03385">
    <property type="entry name" value="PAP2_BcrC_like"/>
    <property type="match status" value="1"/>
</dbReference>
<dbReference type="SUPFAM" id="SSF48317">
    <property type="entry name" value="Acid phosphatase/Vanadium-dependent haloperoxidase"/>
    <property type="match status" value="1"/>
</dbReference>
<keyword evidence="1" id="KW-1133">Transmembrane helix</keyword>
<dbReference type="GeneID" id="93345835"/>
<keyword evidence="1" id="KW-0472">Membrane</keyword>
<keyword evidence="1" id="KW-0812">Transmembrane</keyword>
<accession>A0A378XX23</accession>
<evidence type="ECO:0000313" key="4">
    <source>
        <dbReference type="Proteomes" id="UP000254400"/>
    </source>
</evidence>
<proteinExistence type="predicted"/>
<dbReference type="InterPro" id="IPR033879">
    <property type="entry name" value="UPP_Pase"/>
</dbReference>
<evidence type="ECO:0000259" key="2">
    <source>
        <dbReference type="SMART" id="SM00014"/>
    </source>
</evidence>
<name>A0A378XX23_PAEPO</name>
<dbReference type="RefSeq" id="WP_017428495.1">
    <property type="nucleotide sequence ID" value="NZ_CP036496.1"/>
</dbReference>
<sequence>MLINVDFALFHWINELANHLAFLNGTMRFLAQYAPYLFGVALLLYWFTFKMPHRMMVLEAVITVCIGFTISWCLGHLFYRDRPFVGHSVIQLIHHDPNASFPSNHALGAFALAAILWLHHQKYRVLWIVLAVLIAISRVWTGVHYPSDILAGVLIGAGCAVGVHKFIRSRKLPGIFIQAAIIFYEKWEQKLGIKPVEQTRTKMTQSTSSVQIKSRR</sequence>
<dbReference type="GO" id="GO:0050380">
    <property type="term" value="F:undecaprenyl-diphosphatase activity"/>
    <property type="evidence" value="ECO:0007669"/>
    <property type="project" value="UniProtKB-EC"/>
</dbReference>
<dbReference type="Gene3D" id="1.20.144.10">
    <property type="entry name" value="Phosphatidic acid phosphatase type 2/haloperoxidase"/>
    <property type="match status" value="1"/>
</dbReference>
<feature type="transmembrane region" description="Helical" evidence="1">
    <location>
        <begin position="149"/>
        <end position="167"/>
    </location>
</feature>
<evidence type="ECO:0000256" key="1">
    <source>
        <dbReference type="SAM" id="Phobius"/>
    </source>
</evidence>
<dbReference type="Pfam" id="PF01569">
    <property type="entry name" value="PAP2"/>
    <property type="match status" value="1"/>
</dbReference>
<reference evidence="3 4" key="1">
    <citation type="submission" date="2018-06" db="EMBL/GenBank/DDBJ databases">
        <authorList>
            <consortium name="Pathogen Informatics"/>
            <person name="Doyle S."/>
        </authorList>
    </citation>
    <scope>NUCLEOTIDE SEQUENCE [LARGE SCALE GENOMIC DNA]</scope>
    <source>
        <strain evidence="3 4">NCTC10343</strain>
    </source>
</reference>
<dbReference type="SMART" id="SM00014">
    <property type="entry name" value="acidPPc"/>
    <property type="match status" value="1"/>
</dbReference>
<feature type="transmembrane region" description="Helical" evidence="1">
    <location>
        <begin position="125"/>
        <end position="143"/>
    </location>
</feature>
<dbReference type="EC" id="3.6.1.27" evidence="3"/>
<feature type="transmembrane region" description="Helical" evidence="1">
    <location>
        <begin position="30"/>
        <end position="49"/>
    </location>
</feature>
<dbReference type="EMBL" id="UGSC01000001">
    <property type="protein sequence ID" value="SUA69576.1"/>
    <property type="molecule type" value="Genomic_DNA"/>
</dbReference>
<dbReference type="PANTHER" id="PTHR14969">
    <property type="entry name" value="SPHINGOSINE-1-PHOSPHATE PHOSPHOHYDROLASE"/>
    <property type="match status" value="1"/>
</dbReference>
<dbReference type="InterPro" id="IPR036938">
    <property type="entry name" value="PAP2/HPO_sf"/>
</dbReference>